<dbReference type="OMA" id="IFCYDES"/>
<evidence type="ECO:0000259" key="2">
    <source>
        <dbReference type="Pfam" id="PF14652"/>
    </source>
</evidence>
<feature type="domain" description="KATNIP" evidence="2">
    <location>
        <begin position="945"/>
        <end position="1086"/>
    </location>
</feature>
<feature type="domain" description="KATNIP" evidence="2">
    <location>
        <begin position="445"/>
        <end position="587"/>
    </location>
</feature>
<dbReference type="EMBL" id="AFYH01029370">
    <property type="status" value="NOT_ANNOTATED_CDS"/>
    <property type="molecule type" value="Genomic_DNA"/>
</dbReference>
<dbReference type="EMBL" id="AFYH01029375">
    <property type="status" value="NOT_ANNOTATED_CDS"/>
    <property type="molecule type" value="Genomic_DNA"/>
</dbReference>
<organism evidence="3 4">
    <name type="scientific">Latimeria chalumnae</name>
    <name type="common">Coelacanth</name>
    <dbReference type="NCBI Taxonomy" id="7897"/>
    <lineage>
        <taxon>Eukaryota</taxon>
        <taxon>Metazoa</taxon>
        <taxon>Chordata</taxon>
        <taxon>Craniata</taxon>
        <taxon>Vertebrata</taxon>
        <taxon>Euteleostomi</taxon>
        <taxon>Coelacanthiformes</taxon>
        <taxon>Coelacanthidae</taxon>
        <taxon>Latimeria</taxon>
    </lineage>
</organism>
<evidence type="ECO:0000313" key="3">
    <source>
        <dbReference type="Ensembl" id="ENSLACP00000013235.1"/>
    </source>
</evidence>
<protein>
    <submittedName>
        <fullName evidence="3">Katanin interacting protein</fullName>
    </submittedName>
</protein>
<dbReference type="Proteomes" id="UP000008672">
    <property type="component" value="Unassembled WGS sequence"/>
</dbReference>
<dbReference type="EMBL" id="AFYH01029371">
    <property type="status" value="NOT_ANNOTATED_CDS"/>
    <property type="molecule type" value="Genomic_DNA"/>
</dbReference>
<evidence type="ECO:0000256" key="1">
    <source>
        <dbReference type="SAM" id="MobiDB-lite"/>
    </source>
</evidence>
<proteinExistence type="predicted"/>
<evidence type="ECO:0000313" key="4">
    <source>
        <dbReference type="Proteomes" id="UP000008672"/>
    </source>
</evidence>
<reference evidence="4" key="1">
    <citation type="submission" date="2011-08" db="EMBL/GenBank/DDBJ databases">
        <title>The draft genome of Latimeria chalumnae.</title>
        <authorList>
            <person name="Di Palma F."/>
            <person name="Alfoldi J."/>
            <person name="Johnson J."/>
            <person name="Berlin A."/>
            <person name="Gnerre S."/>
            <person name="Jaffe D."/>
            <person name="MacCallum I."/>
            <person name="Young S."/>
            <person name="Walker B.J."/>
            <person name="Lander E."/>
            <person name="Lindblad-Toh K."/>
        </authorList>
    </citation>
    <scope>NUCLEOTIDE SEQUENCE [LARGE SCALE GENOMIC DNA]</scope>
    <source>
        <strain evidence="4">Wild caught</strain>
    </source>
</reference>
<dbReference type="EMBL" id="AFYH01029374">
    <property type="status" value="NOT_ANNOTATED_CDS"/>
    <property type="molecule type" value="Genomic_DNA"/>
</dbReference>
<dbReference type="eggNOG" id="ENOG502QRY1">
    <property type="taxonomic scope" value="Eukaryota"/>
</dbReference>
<dbReference type="PANTHER" id="PTHR21534">
    <property type="entry name" value="KATANIN-INTERACTING PROTEIN"/>
    <property type="match status" value="1"/>
</dbReference>
<dbReference type="EMBL" id="AFYH01029369">
    <property type="status" value="NOT_ANNOTATED_CDS"/>
    <property type="molecule type" value="Genomic_DNA"/>
</dbReference>
<dbReference type="EMBL" id="AFYH01029372">
    <property type="status" value="NOT_ANNOTATED_CDS"/>
    <property type="molecule type" value="Genomic_DNA"/>
</dbReference>
<dbReference type="Pfam" id="PF14652">
    <property type="entry name" value="DUF4457"/>
    <property type="match status" value="3"/>
</dbReference>
<dbReference type="STRING" id="7897.ENSLACP00000013235"/>
<feature type="compositionally biased region" description="Acidic residues" evidence="1">
    <location>
        <begin position="916"/>
        <end position="935"/>
    </location>
</feature>
<reference evidence="3" key="3">
    <citation type="submission" date="2025-09" db="UniProtKB">
        <authorList>
            <consortium name="Ensembl"/>
        </authorList>
    </citation>
    <scope>IDENTIFICATION</scope>
</reference>
<dbReference type="Ensembl" id="ENSLACT00000013331.1">
    <property type="protein sequence ID" value="ENSLACP00000013235.1"/>
    <property type="gene ID" value="ENSLACG00000011654.1"/>
</dbReference>
<name>H3AUB4_LATCH</name>
<dbReference type="EMBL" id="AFYH01029376">
    <property type="status" value="NOT_ANNOTATED_CDS"/>
    <property type="molecule type" value="Genomic_DNA"/>
</dbReference>
<dbReference type="InterPro" id="IPR027859">
    <property type="entry name" value="KATNIP_dom"/>
</dbReference>
<keyword evidence="4" id="KW-1185">Reference proteome</keyword>
<reference evidence="3" key="2">
    <citation type="submission" date="2025-08" db="UniProtKB">
        <authorList>
            <consortium name="Ensembl"/>
        </authorList>
    </citation>
    <scope>IDENTIFICATION</scope>
</reference>
<dbReference type="PANTHER" id="PTHR21534:SF0">
    <property type="entry name" value="KATANIN-INTERACTING PROTEIN"/>
    <property type="match status" value="1"/>
</dbReference>
<feature type="domain" description="KATNIP" evidence="2">
    <location>
        <begin position="1161"/>
        <end position="1485"/>
    </location>
</feature>
<dbReference type="EMBL" id="AFYH01029367">
    <property type="status" value="NOT_ANNOTATED_CDS"/>
    <property type="molecule type" value="Genomic_DNA"/>
</dbReference>
<dbReference type="EMBL" id="AFYH01029373">
    <property type="status" value="NOT_ANNOTATED_CDS"/>
    <property type="molecule type" value="Genomic_DNA"/>
</dbReference>
<dbReference type="HOGENOM" id="CLU_003418_0_1_1"/>
<dbReference type="EMBL" id="AFYH01029368">
    <property type="status" value="NOT_ANNOTATED_CDS"/>
    <property type="molecule type" value="Genomic_DNA"/>
</dbReference>
<dbReference type="InterPro" id="IPR026704">
    <property type="entry name" value="KATNIP"/>
</dbReference>
<dbReference type="InParanoid" id="H3AUB4"/>
<dbReference type="FunCoup" id="H3AUB4">
    <property type="interactions" value="401"/>
</dbReference>
<feature type="region of interest" description="Disordered" evidence="1">
    <location>
        <begin position="53"/>
        <end position="82"/>
    </location>
</feature>
<sequence>IATDFDEKHDEYLILLQQKNRILKRLKAKDPKQIELERLEQGFSIYVNGANSELKKQQRKHSPQDLSSSAIRSTRTAVKPPQTEMALTEELEELEATQKRRMHTAPGKVQRKGWVQNSVHIKTENGPRVRISPPTDYSEDFEPYDNMNMVVDELHACHSQVLRKSLELSVSLEFGNKKDDASDESDSIEEDLIEECAQEDEVTKRLADEKKQETKKHDLEPGDLIVLDFGPSPKSKKQRVLSAKRKDNAEMYIPTKPLVVKSKTPVFKFSSFYFFLRPGSRQEKLLSTPRKSVCQKKDSYLSASAVIQALQKENETFTKDEQSRQEDMLTASTKEAEESVVTKAIERISFLQPSLLVKVHLPPQNLQPQHLKKKKKKKACMPEFSFLINILFLHFSQQKKLLKVLEKIEVDSSLYKNNVKKQKQWVKIFLKRSEEITAAIYVTMEILSNWGSCLRVGLTEVQFFDLKNQKIFVSPHDVDIRNTDFPGDLSCLVNGKTKTTKERYMWTCPFYPPVQLYFVVRNPDRSCDFGISKIRIWNYNKSFSDLDIGAKDMRIYLDSNLVFDGEIEKGCGNQVFDYSTTIDLSKSKGEIIPTAFTETASEMGDIGTGRSKSSKDCNSSVPKQEDLFALNASLEKQPTNEMTCSISSLMRDNIATLDEDLKVLSAPVSMVEPQTHRSLSEVVEETQNDDELTMKEQLEKLTGRKIVDTSTSRAPFWLHSAQRSKEGSEESDKWKPSWLNAEHPLDLRVKGSYSSDNTKCDLSELVGDARDCRSVLGRSKRGLNGNAKIQVDSGKNNPDSLDVFDNEEWSQKAEHPVSGRRSVMKNVKIEDSTNGTESLPKLDEQCSTKALRTPRSKWRSEQDDSLLESWNSILKFNRSQRGRISNMDFEGDIFDEFLQRQKISRQGQRPLKQEVMQEEQEEENTTETDKEDGNDDFEIPVLPCGQHQPVQIAEIKADPPDINILPSYGKDPRVVMNLIDGINRTQDDMHLWLAPFTPGRPHFILISFTNSCQLAMIRIWNYNKSRIHSFRGVKDVEIILDGKSIFKGEIAKASGTLSGALEQFGDTILFTTDDGILEAVSQYDETFDSDVGDTQSLGYEEELNRPQTADGEGDERPFTQAGLRIDDKLFLKIQEETPSSSHIHEVVNQALGMYNGKCLELNFTLTWGDSHYLGLTGLEVVGKDGQALPITVNMIDASPRDLNDLPEYKDDTRTLEKYVESLYLKNVHDFLWLFYFSSGKNHRISLTFAFSLLKAINKMQYNNLLQQKIDNVRNLLMLLVKLFGSVFLILGRLQLNRQEAPNCSSDQKSSCCFTLVDLVLKMKKTHLKFGNHSQCVEQASMDYEAPLMPCGFIFQLQLLTSWGDPYYIGLNGLEFYDEHGEKIHLTENNIAAFPDSVNVLDNVSGDVRTPDKLIDGVNDTNDGRHMWLAPILPGLVNRVYVIFDQPTTVSMIKLWNYAKTSQRGVKEFGLLVDDLLVYNGILDMVSQVARGILPTCNHLIPYHTILFTDDEKIAYKERKTIISNHVEDQDVRLTNENQIVQSTKKKPSADPALRPKTCMTDRGQVGKRRY</sequence>
<gene>
    <name evidence="3" type="primary">KATNIP</name>
</gene>
<feature type="region of interest" description="Disordered" evidence="1">
    <location>
        <begin position="1541"/>
        <end position="1570"/>
    </location>
</feature>
<accession>H3AUB4</accession>
<feature type="region of interest" description="Disordered" evidence="1">
    <location>
        <begin position="904"/>
        <end position="935"/>
    </location>
</feature>
<feature type="compositionally biased region" description="Polar residues" evidence="1">
    <location>
        <begin position="64"/>
        <end position="76"/>
    </location>
</feature>
<dbReference type="GeneTree" id="ENSGT00390000004566"/>